<evidence type="ECO:0000313" key="2">
    <source>
        <dbReference type="Proteomes" id="UP000199582"/>
    </source>
</evidence>
<dbReference type="OrthoDB" id="6986040at2"/>
<keyword evidence="2" id="KW-1185">Reference proteome</keyword>
<dbReference type="Proteomes" id="UP000199582">
    <property type="component" value="Unassembled WGS sequence"/>
</dbReference>
<dbReference type="STRING" id="1287727.SAMN05443999_1147"/>
<sequence>MPDRLWPFAAQTPVTEVLEWSTDVLVTEAGEQRIALRTGPRSTVTLLHLLDAMGLAEAAELGRAGQLDDWILPLWHLARPATAAIDAADLTVFVDTSDGAFDGAAQAIIAADGGRAHLVEIAAVLSDRLELAVAAGVSLAHAVVAPVGSAFLARPVEIDRRRQGLGTVTASFTLRLSDGSAAASPYPQHLGLDVLTDPAVLRQPLAETLGQTVEAIDNGFGSVVLEPVLTQVQRRSTISLIDRGAARLTRRRWLLSLRGRQRALWLPTWGRELVLQAAATSGATSIVVAPLADPSIWIGRHLMIDHPTGPVFREITAAAWDALGIRLSIAAPGKSIALGTPVHLLLKVR</sequence>
<dbReference type="EMBL" id="FOAG01000014">
    <property type="protein sequence ID" value="SEM14982.1"/>
    <property type="molecule type" value="Genomic_DNA"/>
</dbReference>
<gene>
    <name evidence="1" type="ORF">SAMN05443999_1147</name>
</gene>
<proteinExistence type="predicted"/>
<name>A0A1H7W080_9RHOB</name>
<evidence type="ECO:0000313" key="1">
    <source>
        <dbReference type="EMBL" id="SEM14982.1"/>
    </source>
</evidence>
<accession>A0A1H7W080</accession>
<protein>
    <submittedName>
        <fullName evidence="1">Uncharacterized protein</fullName>
    </submittedName>
</protein>
<dbReference type="RefSeq" id="WP_093038940.1">
    <property type="nucleotide sequence ID" value="NZ_FOAG01000014.1"/>
</dbReference>
<reference evidence="1 2" key="1">
    <citation type="submission" date="2016-10" db="EMBL/GenBank/DDBJ databases">
        <authorList>
            <person name="de Groot N.N."/>
        </authorList>
    </citation>
    <scope>NUCLEOTIDE SEQUENCE [LARGE SCALE GENOMIC DNA]</scope>
    <source>
        <strain evidence="1 2">DSM 100674</strain>
    </source>
</reference>
<organism evidence="1 2">
    <name type="scientific">Roseovarius azorensis</name>
    <dbReference type="NCBI Taxonomy" id="1287727"/>
    <lineage>
        <taxon>Bacteria</taxon>
        <taxon>Pseudomonadati</taxon>
        <taxon>Pseudomonadota</taxon>
        <taxon>Alphaproteobacteria</taxon>
        <taxon>Rhodobacterales</taxon>
        <taxon>Roseobacteraceae</taxon>
        <taxon>Roseovarius</taxon>
    </lineage>
</organism>
<dbReference type="AlphaFoldDB" id="A0A1H7W080"/>